<feature type="chain" id="PRO_5042212448" description="Peptidase M14 domain-containing protein" evidence="13">
    <location>
        <begin position="25"/>
        <end position="482"/>
    </location>
</feature>
<evidence type="ECO:0000256" key="9">
    <source>
        <dbReference type="ARBA" id="ARBA00023049"/>
    </source>
</evidence>
<keyword evidence="16" id="KW-1185">Reference proteome</keyword>
<dbReference type="FunFam" id="3.40.630.10:FF:000084">
    <property type="entry name" value="Carboxypeptidase B2"/>
    <property type="match status" value="1"/>
</dbReference>
<dbReference type="InterPro" id="IPR000834">
    <property type="entry name" value="Peptidase_M14"/>
</dbReference>
<dbReference type="CDD" id="cd03860">
    <property type="entry name" value="M14_CP_A-B_like"/>
    <property type="match status" value="1"/>
</dbReference>
<protein>
    <recommendedName>
        <fullName evidence="14">Peptidase M14 domain-containing protein</fullName>
    </recommendedName>
</protein>
<dbReference type="EMBL" id="JAODUO010000283">
    <property type="protein sequence ID" value="KAK2184079.1"/>
    <property type="molecule type" value="Genomic_DNA"/>
</dbReference>
<sequence>MANDMVGWGILVLVLTAATSSTQAKRYDRYQVIKIGPVTDNSQLAAVRALQEECDDQEAIMMDADFVNAMRRPVLLAFGPKRVNSIKVDLRSRGIPVVVVTRDLQVELDHTKKENNAARRRAHPPLRRNDGSRLSNPWKCLLRLARGKSWRTWARHILSDPNWRRYICSGIPKTWHGVPLLPNYFFNAVEIVQWMVEVARASKIATVYSIGKTYEGRDTTAIKINEKRRKLPIVWVDAGMHAREWLSVSTALYLIHTILFSKDRDAVYLRNNFRWYIVPTSNPDGYAYSHTADHRMWRKNRKPTSNNCIGTDLNRNFDFHWGQFGSSKNACSPIYRGKYPFSEVETRNLRDSIWPIRRQVKLLLNLHTYDQAWVLPYLGLHKRPADYAALETLAKKAVASLKKVHGKIFRVGRLDDVYGYKVSGSLLDWAYDKAKIKYTYLPELRPAMRSQGGFTPPISFILPSGEELFAALVTCCRHIAKL</sequence>
<dbReference type="Proteomes" id="UP001209878">
    <property type="component" value="Unassembled WGS sequence"/>
</dbReference>
<evidence type="ECO:0000256" key="4">
    <source>
        <dbReference type="ARBA" id="ARBA00022670"/>
    </source>
</evidence>
<evidence type="ECO:0000256" key="11">
    <source>
        <dbReference type="PROSITE-ProRule" id="PRU01379"/>
    </source>
</evidence>
<accession>A0AAD9NX34</accession>
<dbReference type="SUPFAM" id="SSF53187">
    <property type="entry name" value="Zn-dependent exopeptidases"/>
    <property type="match status" value="1"/>
</dbReference>
<evidence type="ECO:0000256" key="13">
    <source>
        <dbReference type="SAM" id="SignalP"/>
    </source>
</evidence>
<reference evidence="15" key="1">
    <citation type="journal article" date="2023" name="Mol. Biol. Evol.">
        <title>Third-Generation Sequencing Reveals the Adaptive Role of the Epigenome in Three Deep-Sea Polychaetes.</title>
        <authorList>
            <person name="Perez M."/>
            <person name="Aroh O."/>
            <person name="Sun Y."/>
            <person name="Lan Y."/>
            <person name="Juniper S.K."/>
            <person name="Young C.R."/>
            <person name="Angers B."/>
            <person name="Qian P.Y."/>
        </authorList>
    </citation>
    <scope>NUCLEOTIDE SEQUENCE</scope>
    <source>
        <strain evidence="15">R07B-5</strain>
    </source>
</reference>
<evidence type="ECO:0000313" key="15">
    <source>
        <dbReference type="EMBL" id="KAK2184079.1"/>
    </source>
</evidence>
<evidence type="ECO:0000313" key="16">
    <source>
        <dbReference type="Proteomes" id="UP001209878"/>
    </source>
</evidence>
<dbReference type="PRINTS" id="PR00765">
    <property type="entry name" value="CRBOXYPTASEA"/>
</dbReference>
<comment type="similarity">
    <text evidence="2 11">Belongs to the peptidase M14 family.</text>
</comment>
<dbReference type="GO" id="GO:0008270">
    <property type="term" value="F:zinc ion binding"/>
    <property type="evidence" value="ECO:0007669"/>
    <property type="project" value="InterPro"/>
</dbReference>
<dbReference type="InterPro" id="IPR057246">
    <property type="entry name" value="CARBOXYPEPT_ZN_1"/>
</dbReference>
<feature type="domain" description="Peptidase M14" evidence="14">
    <location>
        <begin position="184"/>
        <end position="479"/>
    </location>
</feature>
<dbReference type="PANTHER" id="PTHR11705:SF91">
    <property type="entry name" value="FI01817P-RELATED"/>
    <property type="match status" value="1"/>
</dbReference>
<dbReference type="PANTHER" id="PTHR11705">
    <property type="entry name" value="PROTEASE FAMILY M14 CARBOXYPEPTIDASE A,B"/>
    <property type="match status" value="1"/>
</dbReference>
<keyword evidence="3" id="KW-0121">Carboxypeptidase</keyword>
<feature type="region of interest" description="Disordered" evidence="12">
    <location>
        <begin position="111"/>
        <end position="130"/>
    </location>
</feature>
<name>A0AAD9NX34_RIDPI</name>
<organism evidence="15 16">
    <name type="scientific">Ridgeia piscesae</name>
    <name type="common">Tubeworm</name>
    <dbReference type="NCBI Taxonomy" id="27915"/>
    <lineage>
        <taxon>Eukaryota</taxon>
        <taxon>Metazoa</taxon>
        <taxon>Spiralia</taxon>
        <taxon>Lophotrochozoa</taxon>
        <taxon>Annelida</taxon>
        <taxon>Polychaeta</taxon>
        <taxon>Sedentaria</taxon>
        <taxon>Canalipalpata</taxon>
        <taxon>Sabellida</taxon>
        <taxon>Siboglinidae</taxon>
        <taxon>Ridgeia</taxon>
    </lineage>
</organism>
<keyword evidence="8" id="KW-0862">Zinc</keyword>
<keyword evidence="4" id="KW-0645">Protease</keyword>
<evidence type="ECO:0000256" key="6">
    <source>
        <dbReference type="ARBA" id="ARBA00022729"/>
    </source>
</evidence>
<dbReference type="SMART" id="SM00631">
    <property type="entry name" value="Zn_pept"/>
    <property type="match status" value="1"/>
</dbReference>
<feature type="signal peptide" evidence="13">
    <location>
        <begin position="1"/>
        <end position="24"/>
    </location>
</feature>
<comment type="caution">
    <text evidence="15">The sequence shown here is derived from an EMBL/GenBank/DDBJ whole genome shotgun (WGS) entry which is preliminary data.</text>
</comment>
<evidence type="ECO:0000256" key="8">
    <source>
        <dbReference type="ARBA" id="ARBA00022833"/>
    </source>
</evidence>
<keyword evidence="5" id="KW-0479">Metal-binding</keyword>
<dbReference type="Gene3D" id="3.30.70.340">
    <property type="entry name" value="Metallocarboxypeptidase-like"/>
    <property type="match status" value="1"/>
</dbReference>
<evidence type="ECO:0000259" key="14">
    <source>
        <dbReference type="PROSITE" id="PS52035"/>
    </source>
</evidence>
<dbReference type="SUPFAM" id="SSF54897">
    <property type="entry name" value="Protease propeptides/inhibitors"/>
    <property type="match status" value="1"/>
</dbReference>
<evidence type="ECO:0000256" key="2">
    <source>
        <dbReference type="ARBA" id="ARBA00005988"/>
    </source>
</evidence>
<evidence type="ECO:0000256" key="1">
    <source>
        <dbReference type="ARBA" id="ARBA00001947"/>
    </source>
</evidence>
<keyword evidence="6 13" id="KW-0732">Signal</keyword>
<dbReference type="Pfam" id="PF00246">
    <property type="entry name" value="Peptidase_M14"/>
    <property type="match status" value="1"/>
</dbReference>
<dbReference type="AlphaFoldDB" id="A0AAD9NX34"/>
<dbReference type="InterPro" id="IPR036990">
    <property type="entry name" value="M14A-like_propep"/>
</dbReference>
<evidence type="ECO:0000256" key="12">
    <source>
        <dbReference type="SAM" id="MobiDB-lite"/>
    </source>
</evidence>
<keyword evidence="7" id="KW-0378">Hydrolase</keyword>
<evidence type="ECO:0000256" key="10">
    <source>
        <dbReference type="ARBA" id="ARBA00023157"/>
    </source>
</evidence>
<keyword evidence="9" id="KW-0482">Metalloprotease</keyword>
<dbReference type="GO" id="GO:0004181">
    <property type="term" value="F:metallocarboxypeptidase activity"/>
    <property type="evidence" value="ECO:0007669"/>
    <property type="project" value="InterPro"/>
</dbReference>
<comment type="cofactor">
    <cofactor evidence="1">
        <name>Zn(2+)</name>
        <dbReference type="ChEBI" id="CHEBI:29105"/>
    </cofactor>
</comment>
<keyword evidence="10" id="KW-1015">Disulfide bond</keyword>
<dbReference type="GO" id="GO:0005615">
    <property type="term" value="C:extracellular space"/>
    <property type="evidence" value="ECO:0007669"/>
    <property type="project" value="TreeGrafter"/>
</dbReference>
<evidence type="ECO:0000256" key="7">
    <source>
        <dbReference type="ARBA" id="ARBA00022801"/>
    </source>
</evidence>
<dbReference type="PROSITE" id="PS00132">
    <property type="entry name" value="CARBOXYPEPT_ZN_1"/>
    <property type="match status" value="1"/>
</dbReference>
<feature type="active site" description="Proton donor/acceptor" evidence="11">
    <location>
        <position position="443"/>
    </location>
</feature>
<evidence type="ECO:0000256" key="5">
    <source>
        <dbReference type="ARBA" id="ARBA00022723"/>
    </source>
</evidence>
<gene>
    <name evidence="15" type="ORF">NP493_283g02023</name>
</gene>
<evidence type="ECO:0000256" key="3">
    <source>
        <dbReference type="ARBA" id="ARBA00022645"/>
    </source>
</evidence>
<dbReference type="Gene3D" id="3.40.630.10">
    <property type="entry name" value="Zn peptidases"/>
    <property type="match status" value="1"/>
</dbReference>
<proteinExistence type="inferred from homology"/>
<dbReference type="GO" id="GO:0006508">
    <property type="term" value="P:proteolysis"/>
    <property type="evidence" value="ECO:0007669"/>
    <property type="project" value="UniProtKB-KW"/>
</dbReference>
<dbReference type="PROSITE" id="PS52035">
    <property type="entry name" value="PEPTIDASE_M14"/>
    <property type="match status" value="1"/>
</dbReference>